<dbReference type="RefSeq" id="WP_151159479.1">
    <property type="nucleotide sequence ID" value="NZ_JACHIL010000003.1"/>
</dbReference>
<evidence type="ECO:0000259" key="2">
    <source>
        <dbReference type="SMART" id="SM00507"/>
    </source>
</evidence>
<dbReference type="AlphaFoldDB" id="A0A7W8AJA4"/>
<dbReference type="GO" id="GO:0003676">
    <property type="term" value="F:nucleic acid binding"/>
    <property type="evidence" value="ECO:0007669"/>
    <property type="project" value="InterPro"/>
</dbReference>
<accession>A0A7W8AJA4</accession>
<dbReference type="SMART" id="SM00507">
    <property type="entry name" value="HNHc"/>
    <property type="match status" value="1"/>
</dbReference>
<reference evidence="3 4" key="1">
    <citation type="submission" date="2020-08" db="EMBL/GenBank/DDBJ databases">
        <title>Genomic Encyclopedia of Type Strains, Phase IV (KMG-IV): sequencing the most valuable type-strain genomes for metagenomic binning, comparative biology and taxonomic classification.</title>
        <authorList>
            <person name="Goeker M."/>
        </authorList>
    </citation>
    <scope>NUCLEOTIDE SEQUENCE [LARGE SCALE GENOMIC DNA]</scope>
    <source>
        <strain evidence="3 4">DSM 25620</strain>
    </source>
</reference>
<organism evidence="3 4">
    <name type="scientific">Pseudochrobactrum saccharolyticum</name>
    <dbReference type="NCBI Taxonomy" id="354352"/>
    <lineage>
        <taxon>Bacteria</taxon>
        <taxon>Pseudomonadati</taxon>
        <taxon>Pseudomonadota</taxon>
        <taxon>Alphaproteobacteria</taxon>
        <taxon>Hyphomicrobiales</taxon>
        <taxon>Brucellaceae</taxon>
        <taxon>Pseudochrobactrum</taxon>
    </lineage>
</organism>
<sequence length="124" mass="13876">MTKRIEFTRKIKGLIKARADGKCENCSAKLKAGEGEVDHILPCALGGEATVANGRLLCRVCHLEKTADDIRRIRKSDRQRDKASGALRAKSALAGRKQPRPALTKIVQKRRSLYEPIQPQERMQ</sequence>
<evidence type="ECO:0000313" key="3">
    <source>
        <dbReference type="EMBL" id="MBB5091399.1"/>
    </source>
</evidence>
<dbReference type="GO" id="GO:0008270">
    <property type="term" value="F:zinc ion binding"/>
    <property type="evidence" value="ECO:0007669"/>
    <property type="project" value="InterPro"/>
</dbReference>
<dbReference type="Proteomes" id="UP000531231">
    <property type="component" value="Unassembled WGS sequence"/>
</dbReference>
<feature type="region of interest" description="Disordered" evidence="1">
    <location>
        <begin position="74"/>
        <end position="124"/>
    </location>
</feature>
<keyword evidence="4" id="KW-1185">Reference proteome</keyword>
<proteinExistence type="predicted"/>
<comment type="caution">
    <text evidence="3">The sequence shown here is derived from an EMBL/GenBank/DDBJ whole genome shotgun (WGS) entry which is preliminary data.</text>
</comment>
<evidence type="ECO:0000256" key="1">
    <source>
        <dbReference type="SAM" id="MobiDB-lite"/>
    </source>
</evidence>
<dbReference type="EMBL" id="JACHIL010000003">
    <property type="protein sequence ID" value="MBB5091399.1"/>
    <property type="molecule type" value="Genomic_DNA"/>
</dbReference>
<keyword evidence="3" id="KW-0540">Nuclease</keyword>
<name>A0A7W8AJA4_9HYPH</name>
<dbReference type="Pfam" id="PF01844">
    <property type="entry name" value="HNH"/>
    <property type="match status" value="1"/>
</dbReference>
<keyword evidence="3" id="KW-0378">Hydrolase</keyword>
<dbReference type="CDD" id="cd00085">
    <property type="entry name" value="HNHc"/>
    <property type="match status" value="1"/>
</dbReference>
<evidence type="ECO:0000313" key="4">
    <source>
        <dbReference type="Proteomes" id="UP000531231"/>
    </source>
</evidence>
<protein>
    <submittedName>
        <fullName evidence="3">5-methylcytosine-specific restriction endonuclease McrA</fullName>
    </submittedName>
</protein>
<dbReference type="InterPro" id="IPR002711">
    <property type="entry name" value="HNH"/>
</dbReference>
<keyword evidence="3" id="KW-0255">Endonuclease</keyword>
<gene>
    <name evidence="3" type="ORF">HNQ68_001940</name>
</gene>
<feature type="domain" description="HNH nuclease" evidence="2">
    <location>
        <begin position="10"/>
        <end position="63"/>
    </location>
</feature>
<dbReference type="GO" id="GO:0004519">
    <property type="term" value="F:endonuclease activity"/>
    <property type="evidence" value="ECO:0007669"/>
    <property type="project" value="UniProtKB-KW"/>
</dbReference>
<feature type="compositionally biased region" description="Basic and acidic residues" evidence="1">
    <location>
        <begin position="74"/>
        <end position="83"/>
    </location>
</feature>
<dbReference type="Gene3D" id="1.10.30.50">
    <property type="match status" value="1"/>
</dbReference>
<dbReference type="InterPro" id="IPR003615">
    <property type="entry name" value="HNH_nuc"/>
</dbReference>